<dbReference type="AlphaFoldDB" id="A0A2X2CBZ4"/>
<proteinExistence type="predicted"/>
<keyword evidence="1" id="KW-0808">Transferase</keyword>
<dbReference type="EMBL" id="UAUE01000035">
    <property type="protein sequence ID" value="SPZ03196.1"/>
    <property type="molecule type" value="Genomic_DNA"/>
</dbReference>
<accession>A0A2X2CBZ4</accession>
<gene>
    <name evidence="1" type="primary">cscK_1</name>
    <name evidence="1" type="ORF">NCTC10975_04882</name>
</gene>
<keyword evidence="1" id="KW-0418">Kinase</keyword>
<evidence type="ECO:0000313" key="2">
    <source>
        <dbReference type="Proteomes" id="UP000251485"/>
    </source>
</evidence>
<protein>
    <submittedName>
        <fullName evidence="1">Fructokinase</fullName>
    </submittedName>
</protein>
<evidence type="ECO:0000313" key="1">
    <source>
        <dbReference type="EMBL" id="SPZ03196.1"/>
    </source>
</evidence>
<dbReference type="Proteomes" id="UP000251485">
    <property type="component" value="Unassembled WGS sequence"/>
</dbReference>
<dbReference type="InterPro" id="IPR029056">
    <property type="entry name" value="Ribokinase-like"/>
</dbReference>
<sequence>MVFADDEQYLLKIITQAAACGALATTKKGAIAAAPSRKVLREFVSKQPPLHVRDIF</sequence>
<reference evidence="1 2" key="1">
    <citation type="submission" date="2018-06" db="EMBL/GenBank/DDBJ databases">
        <authorList>
            <consortium name="Pathogen Informatics"/>
            <person name="Doyle S."/>
        </authorList>
    </citation>
    <scope>NUCLEOTIDE SEQUENCE [LARGE SCALE GENOMIC DNA]</scope>
    <source>
        <strain evidence="1 2">NCTC10975</strain>
    </source>
</reference>
<dbReference type="GO" id="GO:0016301">
    <property type="term" value="F:kinase activity"/>
    <property type="evidence" value="ECO:0007669"/>
    <property type="project" value="UniProtKB-KW"/>
</dbReference>
<name>A0A2X2CBZ4_PROMI</name>
<organism evidence="1 2">
    <name type="scientific">Proteus mirabilis</name>
    <dbReference type="NCBI Taxonomy" id="584"/>
    <lineage>
        <taxon>Bacteria</taxon>
        <taxon>Pseudomonadati</taxon>
        <taxon>Pseudomonadota</taxon>
        <taxon>Gammaproteobacteria</taxon>
        <taxon>Enterobacterales</taxon>
        <taxon>Morganellaceae</taxon>
        <taxon>Proteus</taxon>
    </lineage>
</organism>
<dbReference type="Gene3D" id="3.40.1190.20">
    <property type="match status" value="1"/>
</dbReference>